<feature type="domain" description="DUF1468" evidence="2">
    <location>
        <begin position="11"/>
        <end position="145"/>
    </location>
</feature>
<keyword evidence="1" id="KW-0472">Membrane</keyword>
<feature type="transmembrane region" description="Helical" evidence="1">
    <location>
        <begin position="79"/>
        <end position="108"/>
    </location>
</feature>
<feature type="transmembrane region" description="Helical" evidence="1">
    <location>
        <begin position="12"/>
        <end position="29"/>
    </location>
</feature>
<dbReference type="AlphaFoldDB" id="A0A2U1CLP2"/>
<dbReference type="Proteomes" id="UP000246145">
    <property type="component" value="Unassembled WGS sequence"/>
</dbReference>
<sequence>MQVRNKQDFGAGVMFAVIGALASLGALKYDMGTARDMGPGYFPFWLGICLAVLGASIALRALSVRAPISKLDPTDWKTVAILLGSVALSAALLNILGIFLTVFILVLLSSMASHLFNWKVAAITGAGLAVFVWLAFIKALGLVFPLWPSVLSQ</sequence>
<evidence type="ECO:0000256" key="1">
    <source>
        <dbReference type="SAM" id="Phobius"/>
    </source>
</evidence>
<reference evidence="3 4" key="1">
    <citation type="submission" date="2018-04" db="EMBL/GenBank/DDBJ databases">
        <title>Genomic Encyclopedia of Type Strains, Phase IV (KMG-IV): sequencing the most valuable type-strain genomes for metagenomic binning, comparative biology and taxonomic classification.</title>
        <authorList>
            <person name="Goeker M."/>
        </authorList>
    </citation>
    <scope>NUCLEOTIDE SEQUENCE [LARGE SCALE GENOMIC DNA]</scope>
    <source>
        <strain evidence="3 4">DSM 10065</strain>
    </source>
</reference>
<evidence type="ECO:0000313" key="4">
    <source>
        <dbReference type="Proteomes" id="UP000246145"/>
    </source>
</evidence>
<dbReference type="Pfam" id="PF07331">
    <property type="entry name" value="TctB"/>
    <property type="match status" value="1"/>
</dbReference>
<evidence type="ECO:0000313" key="3">
    <source>
        <dbReference type="EMBL" id="PVY61939.1"/>
    </source>
</evidence>
<keyword evidence="4" id="KW-1185">Reference proteome</keyword>
<proteinExistence type="predicted"/>
<comment type="caution">
    <text evidence="3">The sequence shown here is derived from an EMBL/GenBank/DDBJ whole genome shotgun (WGS) entry which is preliminary data.</text>
</comment>
<keyword evidence="1" id="KW-0812">Transmembrane</keyword>
<feature type="transmembrane region" description="Helical" evidence="1">
    <location>
        <begin position="41"/>
        <end position="59"/>
    </location>
</feature>
<dbReference type="STRING" id="1231391.GCA_000308195_02953"/>
<feature type="transmembrane region" description="Helical" evidence="1">
    <location>
        <begin position="120"/>
        <end position="147"/>
    </location>
</feature>
<dbReference type="RefSeq" id="WP_026068111.1">
    <property type="nucleotide sequence ID" value="NZ_JACCEX010000002.1"/>
</dbReference>
<accession>A0A2U1CLP2</accession>
<protein>
    <submittedName>
        <fullName evidence="3">Tripartite tricarboxylate transporter TctB family protein</fullName>
    </submittedName>
</protein>
<gene>
    <name evidence="3" type="ORF">C7440_1425</name>
</gene>
<dbReference type="OrthoDB" id="7029611at2"/>
<dbReference type="InterPro" id="IPR009936">
    <property type="entry name" value="DUF1468"/>
</dbReference>
<evidence type="ECO:0000259" key="2">
    <source>
        <dbReference type="Pfam" id="PF07331"/>
    </source>
</evidence>
<dbReference type="EMBL" id="QEKO01000002">
    <property type="protein sequence ID" value="PVY61939.1"/>
    <property type="molecule type" value="Genomic_DNA"/>
</dbReference>
<keyword evidence="1" id="KW-1133">Transmembrane helix</keyword>
<organism evidence="3 4">
    <name type="scientific">Pusillimonas noertemannii</name>
    <dbReference type="NCBI Taxonomy" id="305977"/>
    <lineage>
        <taxon>Bacteria</taxon>
        <taxon>Pseudomonadati</taxon>
        <taxon>Pseudomonadota</taxon>
        <taxon>Betaproteobacteria</taxon>
        <taxon>Burkholderiales</taxon>
        <taxon>Alcaligenaceae</taxon>
        <taxon>Pusillimonas</taxon>
    </lineage>
</organism>
<name>A0A2U1CLP2_9BURK</name>